<dbReference type="InterPro" id="IPR005119">
    <property type="entry name" value="LysR_subst-bd"/>
</dbReference>
<dbReference type="OrthoDB" id="6787458at2"/>
<dbReference type="PANTHER" id="PTHR30537">
    <property type="entry name" value="HTH-TYPE TRANSCRIPTIONAL REGULATOR"/>
    <property type="match status" value="1"/>
</dbReference>
<evidence type="ECO:0000313" key="7">
    <source>
        <dbReference type="Proteomes" id="UP000252792"/>
    </source>
</evidence>
<comment type="similarity">
    <text evidence="1">Belongs to the LysR transcriptional regulatory family.</text>
</comment>
<dbReference type="Gene3D" id="3.40.190.10">
    <property type="entry name" value="Periplasmic binding protein-like II"/>
    <property type="match status" value="2"/>
</dbReference>
<dbReference type="GO" id="GO:0043565">
    <property type="term" value="F:sequence-specific DNA binding"/>
    <property type="evidence" value="ECO:0007669"/>
    <property type="project" value="TreeGrafter"/>
</dbReference>
<evidence type="ECO:0000256" key="4">
    <source>
        <dbReference type="ARBA" id="ARBA00023163"/>
    </source>
</evidence>
<evidence type="ECO:0000313" key="6">
    <source>
        <dbReference type="EMBL" id="RBP85330.1"/>
    </source>
</evidence>
<evidence type="ECO:0000256" key="2">
    <source>
        <dbReference type="ARBA" id="ARBA00023015"/>
    </source>
</evidence>
<dbReference type="InterPro" id="IPR036388">
    <property type="entry name" value="WH-like_DNA-bd_sf"/>
</dbReference>
<evidence type="ECO:0000256" key="3">
    <source>
        <dbReference type="ARBA" id="ARBA00023125"/>
    </source>
</evidence>
<dbReference type="Pfam" id="PF03466">
    <property type="entry name" value="LysR_substrate"/>
    <property type="match status" value="1"/>
</dbReference>
<dbReference type="InterPro" id="IPR058163">
    <property type="entry name" value="LysR-type_TF_proteobact-type"/>
</dbReference>
<dbReference type="EMBL" id="QNSE01000002">
    <property type="protein sequence ID" value="RBP85330.1"/>
    <property type="molecule type" value="Genomic_DNA"/>
</dbReference>
<dbReference type="Proteomes" id="UP000252792">
    <property type="component" value="Unassembled WGS sequence"/>
</dbReference>
<keyword evidence="3" id="KW-0238">DNA-binding</keyword>
<evidence type="ECO:0000259" key="5">
    <source>
        <dbReference type="PROSITE" id="PS50931"/>
    </source>
</evidence>
<comment type="caution">
    <text evidence="6">The sequence shown here is derived from an EMBL/GenBank/DDBJ whole genome shotgun (WGS) entry which is preliminary data.</text>
</comment>
<proteinExistence type="inferred from homology"/>
<dbReference type="SUPFAM" id="SSF46785">
    <property type="entry name" value="Winged helix' DNA-binding domain"/>
    <property type="match status" value="1"/>
</dbReference>
<accession>A0A366JFU5</accession>
<keyword evidence="7" id="KW-1185">Reference proteome</keyword>
<dbReference type="RefSeq" id="WP_113915435.1">
    <property type="nucleotide sequence ID" value="NZ_QNSE01000002.1"/>
</dbReference>
<keyword evidence="4" id="KW-0804">Transcription</keyword>
<organism evidence="6 7">
    <name type="scientific">Marinomonas rhizomae</name>
    <dbReference type="NCBI Taxonomy" id="491948"/>
    <lineage>
        <taxon>Bacteria</taxon>
        <taxon>Pseudomonadati</taxon>
        <taxon>Pseudomonadota</taxon>
        <taxon>Gammaproteobacteria</taxon>
        <taxon>Oceanospirillales</taxon>
        <taxon>Oceanospirillaceae</taxon>
        <taxon>Marinomonas</taxon>
    </lineage>
</organism>
<keyword evidence="2" id="KW-0805">Transcription regulation</keyword>
<dbReference type="GO" id="GO:0003700">
    <property type="term" value="F:DNA-binding transcription factor activity"/>
    <property type="evidence" value="ECO:0007669"/>
    <property type="project" value="InterPro"/>
</dbReference>
<dbReference type="InterPro" id="IPR000847">
    <property type="entry name" value="LysR_HTH_N"/>
</dbReference>
<dbReference type="PANTHER" id="PTHR30537:SF74">
    <property type="entry name" value="HTH-TYPE TRANSCRIPTIONAL REGULATOR TRPI"/>
    <property type="match status" value="1"/>
</dbReference>
<dbReference type="Gene3D" id="1.10.10.10">
    <property type="entry name" value="Winged helix-like DNA-binding domain superfamily/Winged helix DNA-binding domain"/>
    <property type="match status" value="1"/>
</dbReference>
<sequence length="281" mass="32013">MSHPYNALHTFHLVVRFQSLKTTADFLHLTESAISHQIKRLEGQLGYPLFYKSGRQLKPTPEGQRLSKELAAPFDHIDQILSRVSDKPQPLTIYCMPSLIEPWLLPRLLAFKEKHPNHELVINYHSSAPDYIDEYSVCIGSHESNDSNSYLSTKILSGETIPVCSPIYLTRFAFPVSSQDILNADLLHDHNQDSWQDWFAAQGLEFNKPPHFLYEDFHLLKMATLAAQGIALCPQALIQDDLHNGTLVALSTQKGNLGRHYAIERNKYAHKNIIDLIQHLI</sequence>
<evidence type="ECO:0000256" key="1">
    <source>
        <dbReference type="ARBA" id="ARBA00009437"/>
    </source>
</evidence>
<dbReference type="AlphaFoldDB" id="A0A366JFU5"/>
<feature type="domain" description="HTH lysR-type" evidence="5">
    <location>
        <begin position="3"/>
        <end position="60"/>
    </location>
</feature>
<name>A0A366JFU5_9GAMM</name>
<gene>
    <name evidence="6" type="ORF">DFP80_102328</name>
</gene>
<reference evidence="6 7" key="1">
    <citation type="submission" date="2018-06" db="EMBL/GenBank/DDBJ databases">
        <title>Genomic Encyclopedia of Type Strains, Phase III (KMG-III): the genomes of soil and plant-associated and newly described type strains.</title>
        <authorList>
            <person name="Whitman W."/>
        </authorList>
    </citation>
    <scope>NUCLEOTIDE SEQUENCE [LARGE SCALE GENOMIC DNA]</scope>
    <source>
        <strain evidence="6 7">CECT 7377</strain>
    </source>
</reference>
<dbReference type="InterPro" id="IPR036390">
    <property type="entry name" value="WH_DNA-bd_sf"/>
</dbReference>
<dbReference type="SUPFAM" id="SSF53850">
    <property type="entry name" value="Periplasmic binding protein-like II"/>
    <property type="match status" value="1"/>
</dbReference>
<dbReference type="PROSITE" id="PS50931">
    <property type="entry name" value="HTH_LYSR"/>
    <property type="match status" value="1"/>
</dbReference>
<dbReference type="GO" id="GO:0006351">
    <property type="term" value="P:DNA-templated transcription"/>
    <property type="evidence" value="ECO:0007669"/>
    <property type="project" value="TreeGrafter"/>
</dbReference>
<protein>
    <submittedName>
        <fullName evidence="6">LysR family glycine cleavage system transcriptional activator</fullName>
    </submittedName>
</protein>
<dbReference type="Pfam" id="PF00126">
    <property type="entry name" value="HTH_1"/>
    <property type="match status" value="1"/>
</dbReference>